<dbReference type="Gene3D" id="3.40.50.2300">
    <property type="match status" value="2"/>
</dbReference>
<dbReference type="EMBL" id="CP025704">
    <property type="protein sequence ID" value="AUN98908.1"/>
    <property type="molecule type" value="Genomic_DNA"/>
</dbReference>
<gene>
    <name evidence="2" type="ORF">C0V70_12510</name>
</gene>
<protein>
    <submittedName>
        <fullName evidence="2">Uncharacterized protein</fullName>
    </submittedName>
</protein>
<dbReference type="RefSeq" id="WP_102244199.1">
    <property type="nucleotide sequence ID" value="NZ_CP025704.1"/>
</dbReference>
<dbReference type="GO" id="GO:0000160">
    <property type="term" value="P:phosphorelay signal transduction system"/>
    <property type="evidence" value="ECO:0007669"/>
    <property type="project" value="InterPro"/>
</dbReference>
<dbReference type="InterPro" id="IPR050595">
    <property type="entry name" value="Bact_response_regulator"/>
</dbReference>
<sequence>MKGKISVALCMSLKEEARRLALKLTTLEDYEVTVYNCDSFNEFIDCIATKHIDSFVFDYLCDKFNVIEIAEKLRNTQKFCRATFAFVTHEKHKDRPYHHPKVKVDTVITRPFSRKQFSESLMNAWDKQINGILPKNLSVLILDNNPNVLEILGMHMEQLSHKNFVTCSTVGEAKELMENQDFDLLLLDWDLEDGTCFEIIDYARDTKRSKRLKESIPIVITGRSDVEDIMTLLQKDIKDHIIKPFDYSEFEDKIAYALERRRAAKI</sequence>
<keyword evidence="1" id="KW-0597">Phosphoprotein</keyword>
<dbReference type="InterPro" id="IPR001789">
    <property type="entry name" value="Sig_transdc_resp-reg_receiver"/>
</dbReference>
<accession>A0A2K9NTT5</accession>
<evidence type="ECO:0000313" key="3">
    <source>
        <dbReference type="Proteomes" id="UP000235584"/>
    </source>
</evidence>
<dbReference type="PROSITE" id="PS50110">
    <property type="entry name" value="RESPONSE_REGULATORY"/>
    <property type="match status" value="1"/>
</dbReference>
<dbReference type="AlphaFoldDB" id="A0A2K9NTT5"/>
<dbReference type="Proteomes" id="UP000235584">
    <property type="component" value="Chromosome"/>
</dbReference>
<proteinExistence type="predicted"/>
<name>A0A2K9NTT5_BACTC</name>
<dbReference type="PANTHER" id="PTHR44591:SF3">
    <property type="entry name" value="RESPONSE REGULATORY DOMAIN-CONTAINING PROTEIN"/>
    <property type="match status" value="1"/>
</dbReference>
<dbReference type="KEGG" id="bsto:C0V70_12510"/>
<dbReference type="InterPro" id="IPR011006">
    <property type="entry name" value="CheY-like_superfamily"/>
</dbReference>
<evidence type="ECO:0000313" key="2">
    <source>
        <dbReference type="EMBL" id="AUN98908.1"/>
    </source>
</evidence>
<dbReference type="SUPFAM" id="SSF52172">
    <property type="entry name" value="CheY-like"/>
    <property type="match status" value="2"/>
</dbReference>
<keyword evidence="3" id="KW-1185">Reference proteome</keyword>
<organism evidence="2 3">
    <name type="scientific">Bacteriovorax stolpii</name>
    <name type="common">Bdellovibrio stolpii</name>
    <dbReference type="NCBI Taxonomy" id="960"/>
    <lineage>
        <taxon>Bacteria</taxon>
        <taxon>Pseudomonadati</taxon>
        <taxon>Bdellovibrionota</taxon>
        <taxon>Bacteriovoracia</taxon>
        <taxon>Bacteriovoracales</taxon>
        <taxon>Bacteriovoracaceae</taxon>
        <taxon>Bacteriovorax</taxon>
    </lineage>
</organism>
<evidence type="ECO:0000256" key="1">
    <source>
        <dbReference type="ARBA" id="ARBA00022553"/>
    </source>
</evidence>
<dbReference type="OrthoDB" id="9802426at2"/>
<dbReference type="SMART" id="SM00448">
    <property type="entry name" value="REC"/>
    <property type="match status" value="1"/>
</dbReference>
<dbReference type="PANTHER" id="PTHR44591">
    <property type="entry name" value="STRESS RESPONSE REGULATOR PROTEIN 1"/>
    <property type="match status" value="1"/>
</dbReference>
<dbReference type="Pfam" id="PF00072">
    <property type="entry name" value="Response_reg"/>
    <property type="match status" value="1"/>
</dbReference>
<reference evidence="2 3" key="1">
    <citation type="submission" date="2018-01" db="EMBL/GenBank/DDBJ databases">
        <title>Complete genome sequence of Bacteriovorax stolpii DSM12778.</title>
        <authorList>
            <person name="Tang B."/>
            <person name="Chang J."/>
        </authorList>
    </citation>
    <scope>NUCLEOTIDE SEQUENCE [LARGE SCALE GENOMIC DNA]</scope>
    <source>
        <strain evidence="2 3">DSM 12778</strain>
    </source>
</reference>